<sequence length="142" mass="16140">MKSVLALGQEPEDFRRFEPVQADRALKPILLAAHQRPEPENRQRLNDKRVNAGILPPGDRKPARPVMVVTRLSRPVSLSSLAVFGVQQQQEGDRKEGGENADDHRNTGLERGGVSHGWRRRFSGDFRRWRNRNRAGPNYGAR</sequence>
<feature type="compositionally biased region" description="Basic and acidic residues" evidence="1">
    <location>
        <begin position="91"/>
        <end position="108"/>
    </location>
</feature>
<reference evidence="2" key="2">
    <citation type="submission" date="2020-07" db="EMBL/GenBank/DDBJ databases">
        <authorList>
            <person name="Vera ALvarez R."/>
            <person name="Arias-Moreno D.M."/>
            <person name="Jimenez-Jacinto V."/>
            <person name="Jimenez-Bremont J.F."/>
            <person name="Swaminathan K."/>
            <person name="Moose S.P."/>
            <person name="Guerrero-Gonzalez M.L."/>
            <person name="Marino-Ramirez L."/>
            <person name="Landsman D."/>
            <person name="Rodriguez-Kessler M."/>
            <person name="Delgado-Sanchez P."/>
        </authorList>
    </citation>
    <scope>NUCLEOTIDE SEQUENCE</scope>
    <source>
        <tissue evidence="2">Cladode</tissue>
    </source>
</reference>
<accession>A0A7C9ETK5</accession>
<dbReference type="EMBL" id="GISG01255489">
    <property type="protein sequence ID" value="MBA4672525.1"/>
    <property type="molecule type" value="Transcribed_RNA"/>
</dbReference>
<evidence type="ECO:0000313" key="2">
    <source>
        <dbReference type="EMBL" id="MBA4672525.1"/>
    </source>
</evidence>
<protein>
    <submittedName>
        <fullName evidence="2">Uncharacterized protein</fullName>
    </submittedName>
</protein>
<evidence type="ECO:0000256" key="1">
    <source>
        <dbReference type="SAM" id="MobiDB-lite"/>
    </source>
</evidence>
<feature type="compositionally biased region" description="Basic and acidic residues" evidence="1">
    <location>
        <begin position="35"/>
        <end position="50"/>
    </location>
</feature>
<organism evidence="2">
    <name type="scientific">Opuntia streptacantha</name>
    <name type="common">Prickly pear cactus</name>
    <name type="synonym">Opuntia cardona</name>
    <dbReference type="NCBI Taxonomy" id="393608"/>
    <lineage>
        <taxon>Eukaryota</taxon>
        <taxon>Viridiplantae</taxon>
        <taxon>Streptophyta</taxon>
        <taxon>Embryophyta</taxon>
        <taxon>Tracheophyta</taxon>
        <taxon>Spermatophyta</taxon>
        <taxon>Magnoliopsida</taxon>
        <taxon>eudicotyledons</taxon>
        <taxon>Gunneridae</taxon>
        <taxon>Pentapetalae</taxon>
        <taxon>Caryophyllales</taxon>
        <taxon>Cactineae</taxon>
        <taxon>Cactaceae</taxon>
        <taxon>Opuntioideae</taxon>
        <taxon>Opuntia</taxon>
    </lineage>
</organism>
<feature type="region of interest" description="Disordered" evidence="1">
    <location>
        <begin position="31"/>
        <end position="62"/>
    </location>
</feature>
<reference evidence="2" key="1">
    <citation type="journal article" date="2013" name="J. Plant Res.">
        <title>Effect of fungi and light on seed germination of three Opuntia species from semiarid lands of central Mexico.</title>
        <authorList>
            <person name="Delgado-Sanchez P."/>
            <person name="Jimenez-Bremont J.F."/>
            <person name="Guerrero-Gonzalez Mde L."/>
            <person name="Flores J."/>
        </authorList>
    </citation>
    <scope>NUCLEOTIDE SEQUENCE</scope>
    <source>
        <tissue evidence="2">Cladode</tissue>
    </source>
</reference>
<dbReference type="AlphaFoldDB" id="A0A7C9ETK5"/>
<proteinExistence type="predicted"/>
<name>A0A7C9ETK5_OPUST</name>
<feature type="region of interest" description="Disordered" evidence="1">
    <location>
        <begin position="85"/>
        <end position="118"/>
    </location>
</feature>